<evidence type="ECO:0000313" key="5">
    <source>
        <dbReference type="EMBL" id="TFW12883.1"/>
    </source>
</evidence>
<organism evidence="5 6">
    <name type="scientific">Brevundimonas intermedia</name>
    <dbReference type="NCBI Taxonomy" id="74315"/>
    <lineage>
        <taxon>Bacteria</taxon>
        <taxon>Pseudomonadati</taxon>
        <taxon>Pseudomonadota</taxon>
        <taxon>Alphaproteobacteria</taxon>
        <taxon>Caulobacterales</taxon>
        <taxon>Caulobacteraceae</taxon>
        <taxon>Brevundimonas</taxon>
    </lineage>
</organism>
<protein>
    <recommendedName>
        <fullName evidence="2">N-acetylmuramoyl-L-alanine amidase</fullName>
        <ecNumber evidence="2">3.5.1.28</ecNumber>
    </recommendedName>
</protein>
<evidence type="ECO:0000313" key="6">
    <source>
        <dbReference type="Proteomes" id="UP000298216"/>
    </source>
</evidence>
<dbReference type="PANTHER" id="PTHR30404:SF0">
    <property type="entry name" value="N-ACETYLMURAMOYL-L-ALANINE AMIDASE AMIC"/>
    <property type="match status" value="1"/>
</dbReference>
<dbReference type="GO" id="GO:0009253">
    <property type="term" value="P:peptidoglycan catabolic process"/>
    <property type="evidence" value="ECO:0007669"/>
    <property type="project" value="InterPro"/>
</dbReference>
<evidence type="ECO:0000256" key="2">
    <source>
        <dbReference type="ARBA" id="ARBA00011901"/>
    </source>
</evidence>
<keyword evidence="6" id="KW-1185">Reference proteome</keyword>
<name>A0A4Y9RVI6_9CAUL</name>
<dbReference type="InterPro" id="IPR050695">
    <property type="entry name" value="N-acetylmuramoyl_amidase_3"/>
</dbReference>
<dbReference type="EMBL" id="SPVH01000006">
    <property type="protein sequence ID" value="TFW12883.1"/>
    <property type="molecule type" value="Genomic_DNA"/>
</dbReference>
<comment type="catalytic activity">
    <reaction evidence="1">
        <text>Hydrolyzes the link between N-acetylmuramoyl residues and L-amino acid residues in certain cell-wall glycopeptides.</text>
        <dbReference type="EC" id="3.5.1.28"/>
    </reaction>
</comment>
<sequence>MSGRVLTGLMRWGAKEWAMTALAFVVICVVGLFATRGFAWGAQGDVLAVRFGADGDRTRVVIDLDKSAQGRVIDAGGEGRVVLALNGVAPGRGLNGGGSGLVRSYEVTSSGGSSRVQLELARGSEIERRFLLPPGDGVSHYRYVVDLKATGAAVRASTTPAPRPSAPPRRAERPLIVIDAGHGGNDPGASGARAQEKQVTLAAALALKTELEKNGRYRVRLTRSDDRYVDLYRRVSIARQSDADLFISLHADAGADPALRGASVYTLSEQGAGRAVREFTRGDNWHRELHLPGRDPSVDRILLDMTQRATQNRSAQFARVLLTHLEGSDQPLLRRSHRDAGLAVLLAPDVPAVLLEMGFITNPEDERLLTDERARRRLMKSVADGIDRYFREPSAPMMTASNTGATG</sequence>
<feature type="domain" description="MurNAc-LAA" evidence="4">
    <location>
        <begin position="235"/>
        <end position="387"/>
    </location>
</feature>
<dbReference type="Pfam" id="PF01520">
    <property type="entry name" value="Amidase_3"/>
    <property type="match status" value="1"/>
</dbReference>
<dbReference type="InterPro" id="IPR002508">
    <property type="entry name" value="MurNAc-LAA_cat"/>
</dbReference>
<evidence type="ECO:0000259" key="4">
    <source>
        <dbReference type="SMART" id="SM00646"/>
    </source>
</evidence>
<evidence type="ECO:0000256" key="1">
    <source>
        <dbReference type="ARBA" id="ARBA00001561"/>
    </source>
</evidence>
<dbReference type="Gene3D" id="2.60.40.3500">
    <property type="match status" value="1"/>
</dbReference>
<comment type="caution">
    <text evidence="5">The sequence shown here is derived from an EMBL/GenBank/DDBJ whole genome shotgun (WGS) entry which is preliminary data.</text>
</comment>
<dbReference type="GO" id="GO:0030288">
    <property type="term" value="C:outer membrane-bounded periplasmic space"/>
    <property type="evidence" value="ECO:0007669"/>
    <property type="project" value="TreeGrafter"/>
</dbReference>
<dbReference type="CDD" id="cd02696">
    <property type="entry name" value="MurNAc-LAA"/>
    <property type="match status" value="1"/>
</dbReference>
<reference evidence="5 6" key="1">
    <citation type="submission" date="2019-03" db="EMBL/GenBank/DDBJ databases">
        <title>Draft genome of Brevundimonas sp. a heavy metal resistant soil bacteria.</title>
        <authorList>
            <person name="Soto J."/>
        </authorList>
    </citation>
    <scope>NUCLEOTIDE SEQUENCE [LARGE SCALE GENOMIC DNA]</scope>
    <source>
        <strain evidence="5 6">B-10</strain>
    </source>
</reference>
<dbReference type="AlphaFoldDB" id="A0A4Y9RVI6"/>
<dbReference type="GO" id="GO:0008745">
    <property type="term" value="F:N-acetylmuramoyl-L-alanine amidase activity"/>
    <property type="evidence" value="ECO:0007669"/>
    <property type="project" value="UniProtKB-EC"/>
</dbReference>
<evidence type="ECO:0000256" key="3">
    <source>
        <dbReference type="ARBA" id="ARBA00022801"/>
    </source>
</evidence>
<dbReference type="SMART" id="SM00646">
    <property type="entry name" value="Ami_3"/>
    <property type="match status" value="1"/>
</dbReference>
<dbReference type="Proteomes" id="UP000298216">
    <property type="component" value="Unassembled WGS sequence"/>
</dbReference>
<dbReference type="OrthoDB" id="9806267at2"/>
<dbReference type="EC" id="3.5.1.28" evidence="2"/>
<dbReference type="SUPFAM" id="SSF53187">
    <property type="entry name" value="Zn-dependent exopeptidases"/>
    <property type="match status" value="1"/>
</dbReference>
<dbReference type="PANTHER" id="PTHR30404">
    <property type="entry name" value="N-ACETYLMURAMOYL-L-ALANINE AMIDASE"/>
    <property type="match status" value="1"/>
</dbReference>
<accession>A0A4Y9RVI6</accession>
<gene>
    <name evidence="5" type="ORF">EGY25_12955</name>
</gene>
<dbReference type="Gene3D" id="3.40.630.40">
    <property type="entry name" value="Zn-dependent exopeptidases"/>
    <property type="match status" value="1"/>
</dbReference>
<keyword evidence="3" id="KW-0378">Hydrolase</keyword>
<proteinExistence type="predicted"/>